<accession>A0AAD9QYS3</accession>
<dbReference type="PANTHER" id="PTHR22573:SF2">
    <property type="entry name" value="PHOSPHOGLUCOMUTASE"/>
    <property type="match status" value="1"/>
</dbReference>
<evidence type="ECO:0000256" key="3">
    <source>
        <dbReference type="ARBA" id="ARBA00012728"/>
    </source>
</evidence>
<dbReference type="SUPFAM" id="SSF55957">
    <property type="entry name" value="Phosphoglucomutase, C-terminal domain"/>
    <property type="match status" value="1"/>
</dbReference>
<dbReference type="Gene3D" id="3.30.310.50">
    <property type="entry name" value="Alpha-D-phosphohexomutase, C-terminal domain"/>
    <property type="match status" value="1"/>
</dbReference>
<dbReference type="PROSITE" id="PS00710">
    <property type="entry name" value="PGM_PMM"/>
    <property type="match status" value="1"/>
</dbReference>
<dbReference type="FunFam" id="3.40.120.10:FF:000004">
    <property type="entry name" value="Phosphoglucomutase 5"/>
    <property type="match status" value="1"/>
</dbReference>
<dbReference type="FunFam" id="3.30.310.50:FF:000002">
    <property type="entry name" value="Phosphoglucomutase 5"/>
    <property type="match status" value="1"/>
</dbReference>
<dbReference type="GO" id="GO:0004614">
    <property type="term" value="F:phosphoglucomutase activity"/>
    <property type="evidence" value="ECO:0007669"/>
    <property type="project" value="UniProtKB-EC"/>
</dbReference>
<dbReference type="Proteomes" id="UP001249851">
    <property type="component" value="Unassembled WGS sequence"/>
</dbReference>
<keyword evidence="7" id="KW-0413">Isomerase</keyword>
<sequence length="509" mass="55356">MEVTKIATSPFDGQKPGTSGLRKAVTVFQQPNYTENFVQCILDSIPQDERKNCTLVVGGDGRFFMREAIQLIAKMAAANEVGELVIGQNGIFSTPAVSCVIRKIKARGGILLTASHNPGGPNGDFGIKYNTENGGPAPEGVTNEIYSRTQTIQYYKICNEISVDLATVGSTAWEVEGRTFTVSVRDSVDDYTQLMKEIFDFDLLKKLISGENGHPPFTFVANAMHGVTGPYLKRILCKELGAPETATVKCDPKEDFGGHHPDPNQTYAADLVELLKKGVHQLGAAFDGDGDRNMILGQNGFFVTPSDSVAVIADNAKCIPYFAKAGLKGVARSMPTGAAIDRVGQKLGIECFETPTAWMSIIASTKMSVKDVLKDFWKKYGRGFFVRCDYENVESEGANKMMELLRKAADDGSLVNEIFKGGSGDNQKSYQVKSMDDFSYTDPIDGSVSKKQGVRIVFTDGSRLVFRLSGTGSAGATIRVYVESYEPDEAKRMLDAQQFTGRDAPTVTT</sequence>
<dbReference type="Gene3D" id="3.40.120.10">
    <property type="entry name" value="Alpha-D-Glucose-1,6-Bisphosphate, subunit A, domain 3"/>
    <property type="match status" value="3"/>
</dbReference>
<dbReference type="Pfam" id="PF24947">
    <property type="entry name" value="PGM1_C_vert_fung"/>
    <property type="match status" value="1"/>
</dbReference>
<evidence type="ECO:0000259" key="9">
    <source>
        <dbReference type="Pfam" id="PF02878"/>
    </source>
</evidence>
<dbReference type="PRINTS" id="PR00509">
    <property type="entry name" value="PGMPMM"/>
</dbReference>
<name>A0AAD9QYS3_ACRCE</name>
<dbReference type="InterPro" id="IPR016066">
    <property type="entry name" value="A-D-PHexomutase_CS"/>
</dbReference>
<dbReference type="SUPFAM" id="SSF53738">
    <property type="entry name" value="Phosphoglucomutase, first 3 domains"/>
    <property type="match status" value="3"/>
</dbReference>
<dbReference type="InterPro" id="IPR005845">
    <property type="entry name" value="A-D-PHexomutase_a/b/a-II"/>
</dbReference>
<keyword evidence="6 8" id="KW-0460">Magnesium</keyword>
<reference evidence="11" key="1">
    <citation type="journal article" date="2023" name="G3 (Bethesda)">
        <title>Whole genome assembly and annotation of the endangered Caribbean coral Acropora cervicornis.</title>
        <authorList>
            <person name="Selwyn J.D."/>
            <person name="Vollmer S.V."/>
        </authorList>
    </citation>
    <scope>NUCLEOTIDE SEQUENCE</scope>
    <source>
        <strain evidence="11">K2</strain>
    </source>
</reference>
<organism evidence="11 12">
    <name type="scientific">Acropora cervicornis</name>
    <name type="common">Staghorn coral</name>
    <dbReference type="NCBI Taxonomy" id="6130"/>
    <lineage>
        <taxon>Eukaryota</taxon>
        <taxon>Metazoa</taxon>
        <taxon>Cnidaria</taxon>
        <taxon>Anthozoa</taxon>
        <taxon>Hexacorallia</taxon>
        <taxon>Scleractinia</taxon>
        <taxon>Astrocoeniina</taxon>
        <taxon>Acroporidae</taxon>
        <taxon>Acropora</taxon>
    </lineage>
</organism>
<comment type="caution">
    <text evidence="11">The sequence shown here is derived from an EMBL/GenBank/DDBJ whole genome shotgun (WGS) entry which is preliminary data.</text>
</comment>
<dbReference type="GO" id="GO:0005975">
    <property type="term" value="P:carbohydrate metabolic process"/>
    <property type="evidence" value="ECO:0007669"/>
    <property type="project" value="InterPro"/>
</dbReference>
<dbReference type="EMBL" id="JARQWQ010000009">
    <property type="protein sequence ID" value="KAK2569936.1"/>
    <property type="molecule type" value="Genomic_DNA"/>
</dbReference>
<evidence type="ECO:0000313" key="12">
    <source>
        <dbReference type="Proteomes" id="UP001249851"/>
    </source>
</evidence>
<evidence type="ECO:0000256" key="1">
    <source>
        <dbReference type="ARBA" id="ARBA00000443"/>
    </source>
</evidence>
<evidence type="ECO:0000259" key="10">
    <source>
        <dbReference type="Pfam" id="PF02879"/>
    </source>
</evidence>
<protein>
    <recommendedName>
        <fullName evidence="3">phosphoglucomutase (alpha-D-glucose-1,6-bisphosphate-dependent)</fullName>
        <ecNumber evidence="3">5.4.2.2</ecNumber>
    </recommendedName>
</protein>
<dbReference type="Pfam" id="PF02878">
    <property type="entry name" value="PGM_PMM_I"/>
    <property type="match status" value="1"/>
</dbReference>
<keyword evidence="4" id="KW-0597">Phosphoprotein</keyword>
<dbReference type="InterPro" id="IPR036900">
    <property type="entry name" value="A-D-PHexomutase_C_sf"/>
</dbReference>
<proteinExistence type="inferred from homology"/>
<dbReference type="GO" id="GO:0000287">
    <property type="term" value="F:magnesium ion binding"/>
    <property type="evidence" value="ECO:0007669"/>
    <property type="project" value="InterPro"/>
</dbReference>
<evidence type="ECO:0000313" key="11">
    <source>
        <dbReference type="EMBL" id="KAK2569936.1"/>
    </source>
</evidence>
<dbReference type="AlphaFoldDB" id="A0AAD9QYS3"/>
<evidence type="ECO:0000256" key="8">
    <source>
        <dbReference type="RuleBase" id="RU004326"/>
    </source>
</evidence>
<comment type="catalytic activity">
    <reaction evidence="1">
        <text>alpha-D-glucose 1-phosphate = alpha-D-glucose 6-phosphate</text>
        <dbReference type="Rhea" id="RHEA:23536"/>
        <dbReference type="ChEBI" id="CHEBI:58225"/>
        <dbReference type="ChEBI" id="CHEBI:58601"/>
        <dbReference type="EC" id="5.4.2.2"/>
    </reaction>
</comment>
<feature type="domain" description="Alpha-D-phosphohexomutase alpha/beta/alpha" evidence="9">
    <location>
        <begin position="14"/>
        <end position="155"/>
    </location>
</feature>
<keyword evidence="5 8" id="KW-0479">Metal-binding</keyword>
<comment type="similarity">
    <text evidence="2 8">Belongs to the phosphohexose mutase family.</text>
</comment>
<dbReference type="InterPro" id="IPR045244">
    <property type="entry name" value="PGM"/>
</dbReference>
<dbReference type="Pfam" id="PF02879">
    <property type="entry name" value="PGM_PMM_II"/>
    <property type="match status" value="1"/>
</dbReference>
<dbReference type="InterPro" id="IPR005844">
    <property type="entry name" value="A-D-PHexomutase_a/b/a-I"/>
</dbReference>
<dbReference type="InterPro" id="IPR005841">
    <property type="entry name" value="Alpha-D-phosphohexomutase_SF"/>
</dbReference>
<evidence type="ECO:0000256" key="2">
    <source>
        <dbReference type="ARBA" id="ARBA00010231"/>
    </source>
</evidence>
<reference evidence="11" key="2">
    <citation type="journal article" date="2023" name="Science">
        <title>Genomic signatures of disease resistance in endangered staghorn corals.</title>
        <authorList>
            <person name="Vollmer S.V."/>
            <person name="Selwyn J.D."/>
            <person name="Despard B.A."/>
            <person name="Roesel C.L."/>
        </authorList>
    </citation>
    <scope>NUCLEOTIDE SEQUENCE</scope>
    <source>
        <strain evidence="11">K2</strain>
    </source>
</reference>
<evidence type="ECO:0000256" key="4">
    <source>
        <dbReference type="ARBA" id="ARBA00022553"/>
    </source>
</evidence>
<dbReference type="InterPro" id="IPR016055">
    <property type="entry name" value="A-D-PHexomutase_a/b/a-I/II/III"/>
</dbReference>
<keyword evidence="12" id="KW-1185">Reference proteome</keyword>
<dbReference type="EC" id="5.4.2.2" evidence="3"/>
<feature type="domain" description="Alpha-D-phosphohexomutase alpha/beta/alpha" evidence="10">
    <location>
        <begin position="190"/>
        <end position="299"/>
    </location>
</feature>
<dbReference type="NCBIfam" id="NF005737">
    <property type="entry name" value="PRK07564.1-1"/>
    <property type="match status" value="1"/>
</dbReference>
<evidence type="ECO:0000256" key="7">
    <source>
        <dbReference type="ARBA" id="ARBA00023235"/>
    </source>
</evidence>
<evidence type="ECO:0000256" key="6">
    <source>
        <dbReference type="ARBA" id="ARBA00022842"/>
    </source>
</evidence>
<evidence type="ECO:0000256" key="5">
    <source>
        <dbReference type="ARBA" id="ARBA00022723"/>
    </source>
</evidence>
<dbReference type="PANTHER" id="PTHR22573">
    <property type="entry name" value="PHOSPHOHEXOMUTASE FAMILY MEMBER"/>
    <property type="match status" value="1"/>
</dbReference>
<dbReference type="GO" id="GO:0005829">
    <property type="term" value="C:cytosol"/>
    <property type="evidence" value="ECO:0007669"/>
    <property type="project" value="TreeGrafter"/>
</dbReference>
<dbReference type="FunFam" id="3.40.120.10:FF:000005">
    <property type="entry name" value="Phosphoglucomutase 5"/>
    <property type="match status" value="1"/>
</dbReference>
<gene>
    <name evidence="11" type="ORF">P5673_005795</name>
</gene>